<dbReference type="Gene3D" id="3.10.290.20">
    <property type="entry name" value="Ubiquitin-like 2 activating enzyme e1b. Chain: B, domain 3"/>
    <property type="match status" value="1"/>
</dbReference>
<dbReference type="GO" id="GO:0045116">
    <property type="term" value="P:protein neddylation"/>
    <property type="evidence" value="ECO:0007669"/>
    <property type="project" value="UniProtKB-UniRule"/>
</dbReference>
<comment type="pathway">
    <text evidence="1 10">Protein modification; protein neddylation.</text>
</comment>
<dbReference type="InterPro" id="IPR023318">
    <property type="entry name" value="Ub_act_enz_dom_a_sf"/>
</dbReference>
<dbReference type="GO" id="GO:0005737">
    <property type="term" value="C:cytoplasm"/>
    <property type="evidence" value="ECO:0007669"/>
    <property type="project" value="TreeGrafter"/>
</dbReference>
<dbReference type="GO" id="GO:0019781">
    <property type="term" value="F:NEDD8 activating enzyme activity"/>
    <property type="evidence" value="ECO:0007669"/>
    <property type="project" value="UniProtKB-UniRule"/>
</dbReference>
<dbReference type="Pfam" id="PF08825">
    <property type="entry name" value="E2_bind"/>
    <property type="match status" value="1"/>
</dbReference>
<dbReference type="CDD" id="cd01488">
    <property type="entry name" value="Uba3_RUB"/>
    <property type="match status" value="1"/>
</dbReference>
<dbReference type="FunFam" id="1.10.10.520:FF:000001">
    <property type="entry name" value="NEDD8-activating enzyme E1 catalytic subunit"/>
    <property type="match status" value="1"/>
</dbReference>
<evidence type="ECO:0000256" key="7">
    <source>
        <dbReference type="ARBA" id="ARBA00022840"/>
    </source>
</evidence>
<dbReference type="GO" id="GO:0005634">
    <property type="term" value="C:nucleus"/>
    <property type="evidence" value="ECO:0007669"/>
    <property type="project" value="TreeGrafter"/>
</dbReference>
<dbReference type="InterPro" id="IPR000594">
    <property type="entry name" value="ThiF_NAD_FAD-bd"/>
</dbReference>
<evidence type="ECO:0000256" key="10">
    <source>
        <dbReference type="RuleBase" id="RU368009"/>
    </source>
</evidence>
<protein>
    <recommendedName>
        <fullName evidence="3 10">NEDD8-activating enzyme E1 catalytic subunit</fullName>
        <ecNumber evidence="8 10">6.2.1.64</ecNumber>
    </recommendedName>
</protein>
<comment type="similarity">
    <text evidence="2 10">Belongs to the ubiquitin-activating E1 family. UBA3 subfamily.</text>
</comment>
<comment type="function">
    <text evidence="10">Catalytic subunit of the dimeric E1 enzyme, which activates NEDD8.</text>
</comment>
<dbReference type="FunFam" id="3.10.290.20:FF:000003">
    <property type="entry name" value="Ubiquitin-activating enzyme E1 C"/>
    <property type="match status" value="1"/>
</dbReference>
<evidence type="ECO:0000256" key="1">
    <source>
        <dbReference type="ARBA" id="ARBA00005032"/>
    </source>
</evidence>
<dbReference type="InterPro" id="IPR030468">
    <property type="entry name" value="Uba3_N"/>
</dbReference>
<dbReference type="InterPro" id="IPR035985">
    <property type="entry name" value="Ubiquitin-activating_enz"/>
</dbReference>
<keyword evidence="4 10" id="KW-0436">Ligase</keyword>
<evidence type="ECO:0000313" key="12">
    <source>
        <dbReference type="EMBL" id="KAK5581438.1"/>
    </source>
</evidence>
<dbReference type="InterPro" id="IPR045886">
    <property type="entry name" value="ThiF/MoeB/HesA"/>
</dbReference>
<sequence>MMETMDTSVDLPGRWIDIEKIIKRSGPFASPSFEPDTKASPNIMNGLQNDFKVLVIGAGGLGCEILKNLALSGFRNIDVIDMDTIDVSNLNRQFLFRRKDVGKSKAEVAAAFINSRIAGCNVTPHKCKIQDKDEDYYRQFKIIIAGLDSIEARRWINGLLVNLVVVNDDGDIEPDTIIPLVDGGTEGFKGQARVILPKISSCFECSLEAFPPQVSYAICTIANTPRVPEHCIQWALLFGLQDASLEKPFDPKQFDNDNPDHMNWLFECAKKRAEKFNINGVTYKLTQGVAKNIIPAIASTNAIIAAACCNEVFKFCTDSSGYLNNYMMYNGLNGVYTFTFEYEIKEGCAVCGTNLVTFEVDKSNTLSTFLEKITTDSRFQFKKPSLRSNGRNLYMQGLLHQSTVPNLEKTLSELNVQEDDEITITDPALPGNLAVRMRIKYTS</sequence>
<accession>A0AAN7U463</accession>
<keyword evidence="5 10" id="KW-0547">Nucleotide-binding</keyword>
<dbReference type="Pfam" id="PF00899">
    <property type="entry name" value="ThiF"/>
    <property type="match status" value="1"/>
</dbReference>
<keyword evidence="13" id="KW-1185">Reference proteome</keyword>
<evidence type="ECO:0000313" key="13">
    <source>
        <dbReference type="Proteomes" id="UP001344447"/>
    </source>
</evidence>
<evidence type="ECO:0000256" key="8">
    <source>
        <dbReference type="ARBA" id="ARBA00023624"/>
    </source>
</evidence>
<dbReference type="SMART" id="SM01181">
    <property type="entry name" value="E2_bind"/>
    <property type="match status" value="1"/>
</dbReference>
<dbReference type="InterPro" id="IPR014929">
    <property type="entry name" value="E2-binding"/>
</dbReference>
<dbReference type="EC" id="6.2.1.64" evidence="8 10"/>
<evidence type="ECO:0000256" key="2">
    <source>
        <dbReference type="ARBA" id="ARBA00006310"/>
    </source>
</evidence>
<gene>
    <name evidence="12" type="ORF">RB653_001471</name>
</gene>
<evidence type="ECO:0000256" key="5">
    <source>
        <dbReference type="ARBA" id="ARBA00022741"/>
    </source>
</evidence>
<reference evidence="12 13" key="1">
    <citation type="submission" date="2023-11" db="EMBL/GenBank/DDBJ databases">
        <title>Dfirmibasis_genome.</title>
        <authorList>
            <person name="Edelbroek B."/>
            <person name="Kjellin J."/>
            <person name="Jerlstrom-Hultqvist J."/>
            <person name="Soderbom F."/>
        </authorList>
    </citation>
    <scope>NUCLEOTIDE SEQUENCE [LARGE SCALE GENOMIC DNA]</scope>
    <source>
        <strain evidence="12 13">TNS-C-14</strain>
    </source>
</reference>
<organism evidence="12 13">
    <name type="scientific">Dictyostelium firmibasis</name>
    <dbReference type="NCBI Taxonomy" id="79012"/>
    <lineage>
        <taxon>Eukaryota</taxon>
        <taxon>Amoebozoa</taxon>
        <taxon>Evosea</taxon>
        <taxon>Eumycetozoa</taxon>
        <taxon>Dictyostelia</taxon>
        <taxon>Dictyosteliales</taxon>
        <taxon>Dictyosteliaceae</taxon>
        <taxon>Dictyostelium</taxon>
    </lineage>
</organism>
<proteinExistence type="inferred from homology"/>
<dbReference type="SUPFAM" id="SSF69572">
    <property type="entry name" value="Activating enzymes of the ubiquitin-like proteins"/>
    <property type="match status" value="1"/>
</dbReference>
<comment type="caution">
    <text evidence="12">The sequence shown here is derived from an EMBL/GenBank/DDBJ whole genome shotgun (WGS) entry which is preliminary data.</text>
</comment>
<dbReference type="Gene3D" id="3.40.50.720">
    <property type="entry name" value="NAD(P)-binding Rossmann-like Domain"/>
    <property type="match status" value="1"/>
</dbReference>
<keyword evidence="6 10" id="KW-0833">Ubl conjugation pathway</keyword>
<dbReference type="EMBL" id="JAVFKY010000002">
    <property type="protein sequence ID" value="KAK5581438.1"/>
    <property type="molecule type" value="Genomic_DNA"/>
</dbReference>
<dbReference type="PANTHER" id="PTHR10953:SF6">
    <property type="entry name" value="NEDD8-ACTIVATING ENZYME E1 CATALYTIC SUBUNIT"/>
    <property type="match status" value="1"/>
</dbReference>
<evidence type="ECO:0000259" key="11">
    <source>
        <dbReference type="SMART" id="SM01181"/>
    </source>
</evidence>
<evidence type="ECO:0000256" key="9">
    <source>
        <dbReference type="ARBA" id="ARBA00024626"/>
    </source>
</evidence>
<evidence type="ECO:0000256" key="6">
    <source>
        <dbReference type="ARBA" id="ARBA00022786"/>
    </source>
</evidence>
<evidence type="ECO:0000256" key="4">
    <source>
        <dbReference type="ARBA" id="ARBA00022598"/>
    </source>
</evidence>
<dbReference type="Gene3D" id="1.10.10.520">
    <property type="entry name" value="Ubiquitin activating enzymes (Uba3). Chain: B, domain 2"/>
    <property type="match status" value="1"/>
</dbReference>
<dbReference type="Proteomes" id="UP001344447">
    <property type="component" value="Unassembled WGS sequence"/>
</dbReference>
<dbReference type="PANTHER" id="PTHR10953">
    <property type="entry name" value="UBIQUITIN-ACTIVATING ENZYME E1"/>
    <property type="match status" value="1"/>
</dbReference>
<keyword evidence="7 10" id="KW-0067">ATP-binding</keyword>
<comment type="catalytic activity">
    <reaction evidence="9 10">
        <text>ATP + [NEDD8 protein] + [E1 NEDD8-activating enzyme]-L-cysteine = AMP + diphosphate + [E1 NEDD8-activating enzyme]-S-[NEDD8 protein]-yl-L-cysteine.</text>
        <dbReference type="EC" id="6.2.1.64"/>
    </reaction>
</comment>
<evidence type="ECO:0000256" key="3">
    <source>
        <dbReference type="ARBA" id="ARBA00015203"/>
    </source>
</evidence>
<dbReference type="GO" id="GO:0005524">
    <property type="term" value="F:ATP binding"/>
    <property type="evidence" value="ECO:0007669"/>
    <property type="project" value="UniProtKB-UniRule"/>
</dbReference>
<dbReference type="AlphaFoldDB" id="A0AAN7U463"/>
<feature type="domain" description="E2 binding" evidence="11">
    <location>
        <begin position="358"/>
        <end position="440"/>
    </location>
</feature>
<name>A0AAN7U463_9MYCE</name>